<keyword evidence="5" id="KW-1185">Reference proteome</keyword>
<comment type="caution">
    <text evidence="4">The sequence shown here is derived from an EMBL/GenBank/DDBJ whole genome shotgun (WGS) entry which is preliminary data.</text>
</comment>
<dbReference type="Pfam" id="PF00069">
    <property type="entry name" value="Pkinase"/>
    <property type="match status" value="1"/>
</dbReference>
<gene>
    <name evidence="4" type="ORF">OSTQU699_LOCUS5332</name>
</gene>
<feature type="coiled-coil region" evidence="1">
    <location>
        <begin position="457"/>
        <end position="512"/>
    </location>
</feature>
<dbReference type="InterPro" id="IPR011009">
    <property type="entry name" value="Kinase-like_dom_sf"/>
</dbReference>
<dbReference type="OrthoDB" id="1335080at2759"/>
<proteinExistence type="predicted"/>
<protein>
    <recommendedName>
        <fullName evidence="3">Protein kinase domain-containing protein</fullName>
    </recommendedName>
</protein>
<dbReference type="SUPFAM" id="SSF56112">
    <property type="entry name" value="Protein kinase-like (PK-like)"/>
    <property type="match status" value="1"/>
</dbReference>
<evidence type="ECO:0000259" key="3">
    <source>
        <dbReference type="PROSITE" id="PS50011"/>
    </source>
</evidence>
<dbReference type="InterPro" id="IPR051681">
    <property type="entry name" value="Ser/Thr_Kinases-Pseudokinases"/>
</dbReference>
<dbReference type="GO" id="GO:0004674">
    <property type="term" value="F:protein serine/threonine kinase activity"/>
    <property type="evidence" value="ECO:0007669"/>
    <property type="project" value="TreeGrafter"/>
</dbReference>
<dbReference type="EMBL" id="CAJHUC010001144">
    <property type="protein sequence ID" value="CAD7699975.1"/>
    <property type="molecule type" value="Genomic_DNA"/>
</dbReference>
<dbReference type="AlphaFoldDB" id="A0A8S1J907"/>
<dbReference type="InterPro" id="IPR000719">
    <property type="entry name" value="Prot_kinase_dom"/>
</dbReference>
<dbReference type="PROSITE" id="PS50011">
    <property type="entry name" value="PROTEIN_KINASE_DOM"/>
    <property type="match status" value="1"/>
</dbReference>
<feature type="region of interest" description="Disordered" evidence="2">
    <location>
        <begin position="665"/>
        <end position="686"/>
    </location>
</feature>
<organism evidence="4 5">
    <name type="scientific">Ostreobium quekettii</name>
    <dbReference type="NCBI Taxonomy" id="121088"/>
    <lineage>
        <taxon>Eukaryota</taxon>
        <taxon>Viridiplantae</taxon>
        <taxon>Chlorophyta</taxon>
        <taxon>core chlorophytes</taxon>
        <taxon>Ulvophyceae</taxon>
        <taxon>TCBD clade</taxon>
        <taxon>Bryopsidales</taxon>
        <taxon>Ostreobineae</taxon>
        <taxon>Ostreobiaceae</taxon>
        <taxon>Ostreobium</taxon>
    </lineage>
</organism>
<dbReference type="PANTHER" id="PTHR44329">
    <property type="entry name" value="SERINE/THREONINE-PROTEIN KINASE TNNI3K-RELATED"/>
    <property type="match status" value="1"/>
</dbReference>
<reference evidence="4" key="1">
    <citation type="submission" date="2020-12" db="EMBL/GenBank/DDBJ databases">
        <authorList>
            <person name="Iha C."/>
        </authorList>
    </citation>
    <scope>NUCLEOTIDE SEQUENCE</scope>
</reference>
<dbReference type="GO" id="GO:0005524">
    <property type="term" value="F:ATP binding"/>
    <property type="evidence" value="ECO:0007669"/>
    <property type="project" value="InterPro"/>
</dbReference>
<evidence type="ECO:0000256" key="1">
    <source>
        <dbReference type="SAM" id="Coils"/>
    </source>
</evidence>
<evidence type="ECO:0000256" key="2">
    <source>
        <dbReference type="SAM" id="MobiDB-lite"/>
    </source>
</evidence>
<accession>A0A8S1J907</accession>
<dbReference type="Proteomes" id="UP000708148">
    <property type="component" value="Unassembled WGS sequence"/>
</dbReference>
<name>A0A8S1J907_9CHLO</name>
<dbReference type="SMART" id="SM00220">
    <property type="entry name" value="S_TKc"/>
    <property type="match status" value="1"/>
</dbReference>
<feature type="compositionally biased region" description="Basic and acidic residues" evidence="2">
    <location>
        <begin position="594"/>
        <end position="640"/>
    </location>
</feature>
<dbReference type="InterPro" id="IPR008271">
    <property type="entry name" value="Ser/Thr_kinase_AS"/>
</dbReference>
<sequence length="686" mass="77229">MLQFFEGHAAIIAAAEDLCTSGVRYNHKTLEFLVEQMTAARRLMEEVTQTPVDEQDLCWWEDLKEALRRAKHLVQEHTSVFDIRHFYKVGSVVNEVRILCHDFAALLDAVGLEAAFNDIKASIDPNSIAIDKAYLEWYLCAIIDGGVREQQEVPKELQELQEDNKQRMQRMHLIEETEITWGCSLDKGGCSQVFACRWAGKDVAVKKLAARADNIPQDAVAEFLAEAEIGMNMRHQNVVVCYAATRSLCLVMELANSNLQRLCLQTRNLSWACKADLLLQASEGLRHVHSMGIVHRDVKSLNFLVFGTSSDNYVVKVADFGLAIVKSGATKSLTGLPMQGTELWMAPEILEGKPHTMKSDVFSLGIVMFEVASQSLPYARLNQIQVRGKKCKWRDPCVGLDECPEPLMKLMRACTNPYADRRPSMKAVCSCLIQIVHGAPSTSERREARPRSDDAEKVALIQVNTDLQERLKELTTQSKKLQKENQQANESVSHLQARVREITAQMEKLQRESQETVSHLQGKLRDTAAYSERVRSESQKTVSVLRERVKGLTEASERLKAENQELREQLRGSKQFQSAEWGGGTDGKVVAAAEAREANKEERGTTEKSEEAKEEAEAPAKKEGFWKRTRRNVPEPEHRGAQKSKRQLVVEALASMVVPHLRWYSGRVPQDGPWGGSRLSKVQRAL</sequence>
<evidence type="ECO:0000313" key="4">
    <source>
        <dbReference type="EMBL" id="CAD7699975.1"/>
    </source>
</evidence>
<feature type="domain" description="Protein kinase" evidence="3">
    <location>
        <begin position="179"/>
        <end position="436"/>
    </location>
</feature>
<evidence type="ECO:0000313" key="5">
    <source>
        <dbReference type="Proteomes" id="UP000708148"/>
    </source>
</evidence>
<dbReference type="PROSITE" id="PS00108">
    <property type="entry name" value="PROTEIN_KINASE_ST"/>
    <property type="match status" value="1"/>
</dbReference>
<keyword evidence="1" id="KW-0175">Coiled coil</keyword>
<dbReference type="Gene3D" id="3.30.200.20">
    <property type="entry name" value="Phosphorylase Kinase, domain 1"/>
    <property type="match status" value="1"/>
</dbReference>
<feature type="region of interest" description="Disordered" evidence="2">
    <location>
        <begin position="565"/>
        <end position="646"/>
    </location>
</feature>
<dbReference type="Gene3D" id="1.10.510.10">
    <property type="entry name" value="Transferase(Phosphotransferase) domain 1"/>
    <property type="match status" value="1"/>
</dbReference>